<feature type="binding site" evidence="7">
    <location>
        <position position="92"/>
    </location>
    <ligand>
        <name>Mg(2+)</name>
        <dbReference type="ChEBI" id="CHEBI:18420"/>
        <label>1</label>
        <note>catalytic</note>
    </ligand>
</feature>
<evidence type="ECO:0000256" key="6">
    <source>
        <dbReference type="HAMAP-Rule" id="MF_02095"/>
    </source>
</evidence>
<comment type="catalytic activity">
    <reaction evidence="6">
        <text>adenosine 3',5'-bisphosphate + H2O = AMP + phosphate</text>
        <dbReference type="Rhea" id="RHEA:10040"/>
        <dbReference type="ChEBI" id="CHEBI:15377"/>
        <dbReference type="ChEBI" id="CHEBI:43474"/>
        <dbReference type="ChEBI" id="CHEBI:58343"/>
        <dbReference type="ChEBI" id="CHEBI:456215"/>
        <dbReference type="EC" id="3.1.3.7"/>
    </reaction>
</comment>
<feature type="binding site" evidence="7">
    <location>
        <position position="69"/>
    </location>
    <ligand>
        <name>Mg(2+)</name>
        <dbReference type="ChEBI" id="CHEBI:18420"/>
        <label>1</label>
        <note>catalytic</note>
    </ligand>
</feature>
<keyword evidence="3 6" id="KW-0997">Cell inner membrane</keyword>
<evidence type="ECO:0000256" key="2">
    <source>
        <dbReference type="ARBA" id="ARBA00022475"/>
    </source>
</evidence>
<dbReference type="EMBL" id="JACHIK010000005">
    <property type="protein sequence ID" value="MBB5042708.1"/>
    <property type="molecule type" value="Genomic_DNA"/>
</dbReference>
<keyword evidence="5 6" id="KW-0472">Membrane</keyword>
<dbReference type="SUPFAM" id="SSF56655">
    <property type="entry name" value="Carbohydrate phosphatase"/>
    <property type="match status" value="1"/>
</dbReference>
<feature type="binding site" evidence="6">
    <location>
        <position position="69"/>
    </location>
    <ligand>
        <name>substrate</name>
    </ligand>
</feature>
<evidence type="ECO:0000313" key="8">
    <source>
        <dbReference type="EMBL" id="MBB5042708.1"/>
    </source>
</evidence>
<dbReference type="InterPro" id="IPR020550">
    <property type="entry name" value="Inositol_monophosphatase_CS"/>
</dbReference>
<dbReference type="AlphaFoldDB" id="A0A7W8DUF3"/>
<feature type="binding site" evidence="6">
    <location>
        <position position="89"/>
    </location>
    <ligand>
        <name>Mg(2+)</name>
        <dbReference type="ChEBI" id="CHEBI:18420"/>
        <label>1</label>
    </ligand>
</feature>
<sequence>MQTDLTALKDVMETAALAAARAIMAVHSTGPEVQVKPDSSPVTEADEEAERLILAALAAHFPDIPVVAEEAVAAGHVPDISGGLFFLVDPLDGTKEFIAGRGEFTVNIALIRDRAPVAGIVLAPALGSGFVAVGKRAERFSMTEDFAIGERRAIGCRGCGPAPTAVASRSHDTPETARFLDDNGIGACTAIGSSLKFCLVAEGLADVYPRFSRTMEWDTAAGDAVLRAAGGRTSTLDGAPLAYGKRNQPHDADFANPNFIAAGAGWNARTGR</sequence>
<dbReference type="GO" id="GO:0000103">
    <property type="term" value="P:sulfate assimilation"/>
    <property type="evidence" value="ECO:0007669"/>
    <property type="project" value="TreeGrafter"/>
</dbReference>
<dbReference type="PANTHER" id="PTHR43028:SF5">
    <property type="entry name" value="3'(2'),5'-BISPHOSPHATE NUCLEOTIDASE 1"/>
    <property type="match status" value="1"/>
</dbReference>
<proteinExistence type="inferred from homology"/>
<dbReference type="InterPro" id="IPR006240">
    <property type="entry name" value="CysQ"/>
</dbReference>
<dbReference type="NCBIfam" id="TIGR01331">
    <property type="entry name" value="bisphos_cysQ"/>
    <property type="match status" value="1"/>
</dbReference>
<feature type="binding site" evidence="6">
    <location>
        <position position="218"/>
    </location>
    <ligand>
        <name>substrate</name>
    </ligand>
</feature>
<comment type="caution">
    <text evidence="8">The sequence shown here is derived from an EMBL/GenBank/DDBJ whole genome shotgun (WGS) entry which is preliminary data.</text>
</comment>
<feature type="binding site" evidence="6">
    <location>
        <position position="69"/>
    </location>
    <ligand>
        <name>Mg(2+)</name>
        <dbReference type="ChEBI" id="CHEBI:18420"/>
        <label>1</label>
    </ligand>
</feature>
<comment type="cofactor">
    <cofactor evidence="6 7">
        <name>Mg(2+)</name>
        <dbReference type="ChEBI" id="CHEBI:18420"/>
    </cofactor>
</comment>
<protein>
    <recommendedName>
        <fullName evidence="6">3'(2'),5'-bisphosphate nucleotidase CysQ</fullName>
        <ecNumber evidence="6">3.1.3.7</ecNumber>
    </recommendedName>
    <alternativeName>
        <fullName evidence="6">3'(2'),5-bisphosphonucleoside 3'(2')-phosphohydrolase</fullName>
    </alternativeName>
    <alternativeName>
        <fullName evidence="6">3'-phosphoadenosine 5'-phosphate phosphatase</fullName>
        <shortName evidence="6">PAP phosphatase</shortName>
    </alternativeName>
</protein>
<accession>A0A7W8DUF3</accession>
<keyword evidence="6 7" id="KW-0479">Metal-binding</keyword>
<feature type="binding site" evidence="7">
    <location>
        <position position="218"/>
    </location>
    <ligand>
        <name>Mg(2+)</name>
        <dbReference type="ChEBI" id="CHEBI:18420"/>
        <label>1</label>
        <note>catalytic</note>
    </ligand>
</feature>
<dbReference type="InterPro" id="IPR000760">
    <property type="entry name" value="Inositol_monophosphatase-like"/>
</dbReference>
<name>A0A7W8DUF3_9HYPH</name>
<keyword evidence="4 6" id="KW-0378">Hydrolase</keyword>
<dbReference type="GO" id="GO:0046854">
    <property type="term" value="P:phosphatidylinositol phosphate biosynthetic process"/>
    <property type="evidence" value="ECO:0007669"/>
    <property type="project" value="InterPro"/>
</dbReference>
<dbReference type="PRINTS" id="PR00377">
    <property type="entry name" value="IMPHPHTASES"/>
</dbReference>
<dbReference type="Gene3D" id="3.40.190.80">
    <property type="match status" value="1"/>
</dbReference>
<evidence type="ECO:0000256" key="5">
    <source>
        <dbReference type="ARBA" id="ARBA00023136"/>
    </source>
</evidence>
<feature type="binding site" evidence="6">
    <location>
        <position position="218"/>
    </location>
    <ligand>
        <name>Mg(2+)</name>
        <dbReference type="ChEBI" id="CHEBI:18420"/>
        <label>2</label>
    </ligand>
</feature>
<keyword evidence="9" id="KW-1185">Reference proteome</keyword>
<evidence type="ECO:0000256" key="3">
    <source>
        <dbReference type="ARBA" id="ARBA00022519"/>
    </source>
</evidence>
<evidence type="ECO:0000256" key="1">
    <source>
        <dbReference type="ARBA" id="ARBA00005289"/>
    </source>
</evidence>
<organism evidence="8 9">
    <name type="scientific">Shinella fusca</name>
    <dbReference type="NCBI Taxonomy" id="544480"/>
    <lineage>
        <taxon>Bacteria</taxon>
        <taxon>Pseudomonadati</taxon>
        <taxon>Pseudomonadota</taxon>
        <taxon>Alphaproteobacteria</taxon>
        <taxon>Hyphomicrobiales</taxon>
        <taxon>Rhizobiaceae</taxon>
        <taxon>Shinella</taxon>
    </lineage>
</organism>
<dbReference type="PROSITE" id="PS00630">
    <property type="entry name" value="IMP_2"/>
    <property type="match status" value="1"/>
</dbReference>
<feature type="binding site" evidence="6">
    <location>
        <position position="89"/>
    </location>
    <ligand>
        <name>Mg(2+)</name>
        <dbReference type="ChEBI" id="CHEBI:18420"/>
        <label>2</label>
    </ligand>
</feature>
<keyword evidence="6 7" id="KW-0460">Magnesium</keyword>
<comment type="similarity">
    <text evidence="1 6">Belongs to the inositol monophosphatase superfamily. CysQ family.</text>
</comment>
<keyword evidence="2 6" id="KW-1003">Cell membrane</keyword>
<dbReference type="PANTHER" id="PTHR43028">
    <property type="entry name" value="3'(2'),5'-BISPHOSPHATE NUCLEOTIDASE 1"/>
    <property type="match status" value="1"/>
</dbReference>
<feature type="binding site" evidence="6">
    <location>
        <position position="91"/>
    </location>
    <ligand>
        <name>Mg(2+)</name>
        <dbReference type="ChEBI" id="CHEBI:18420"/>
        <label>1</label>
    </ligand>
</feature>
<dbReference type="EC" id="3.1.3.7" evidence="6"/>
<feature type="binding site" evidence="6">
    <location>
        <position position="92"/>
    </location>
    <ligand>
        <name>Mg(2+)</name>
        <dbReference type="ChEBI" id="CHEBI:18420"/>
        <label>2</label>
    </ligand>
</feature>
<feature type="binding site" evidence="7">
    <location>
        <position position="89"/>
    </location>
    <ligand>
        <name>Mg(2+)</name>
        <dbReference type="ChEBI" id="CHEBI:18420"/>
        <label>1</label>
        <note>catalytic</note>
    </ligand>
</feature>
<dbReference type="GO" id="GO:0005886">
    <property type="term" value="C:plasma membrane"/>
    <property type="evidence" value="ECO:0007669"/>
    <property type="project" value="UniProtKB-SubCell"/>
</dbReference>
<dbReference type="Proteomes" id="UP000535406">
    <property type="component" value="Unassembled WGS sequence"/>
</dbReference>
<dbReference type="GO" id="GO:0050427">
    <property type="term" value="P:3'-phosphoadenosine 5'-phosphosulfate metabolic process"/>
    <property type="evidence" value="ECO:0007669"/>
    <property type="project" value="TreeGrafter"/>
</dbReference>
<evidence type="ECO:0000256" key="4">
    <source>
        <dbReference type="ARBA" id="ARBA00022801"/>
    </source>
</evidence>
<evidence type="ECO:0000313" key="9">
    <source>
        <dbReference type="Proteomes" id="UP000535406"/>
    </source>
</evidence>
<feature type="binding site" evidence="6">
    <location>
        <begin position="91"/>
        <end position="94"/>
    </location>
    <ligand>
        <name>substrate</name>
    </ligand>
</feature>
<dbReference type="InterPro" id="IPR050725">
    <property type="entry name" value="CysQ/Inositol_MonoPase"/>
</dbReference>
<feature type="binding site" evidence="7">
    <location>
        <position position="91"/>
    </location>
    <ligand>
        <name>Mg(2+)</name>
        <dbReference type="ChEBI" id="CHEBI:18420"/>
        <label>1</label>
        <note>catalytic</note>
    </ligand>
</feature>
<evidence type="ECO:0000256" key="7">
    <source>
        <dbReference type="PIRSR" id="PIRSR600760-2"/>
    </source>
</evidence>
<dbReference type="GO" id="GO:0000287">
    <property type="term" value="F:magnesium ion binding"/>
    <property type="evidence" value="ECO:0007669"/>
    <property type="project" value="UniProtKB-UniRule"/>
</dbReference>
<dbReference type="Gene3D" id="3.30.540.10">
    <property type="entry name" value="Fructose-1,6-Bisphosphatase, subunit A, domain 1"/>
    <property type="match status" value="1"/>
</dbReference>
<comment type="function">
    <text evidence="6">Converts adenosine-3',5'-bisphosphate (PAP) to AMP.</text>
</comment>
<gene>
    <name evidence="6" type="primary">cysQ</name>
    <name evidence="8" type="ORF">HNQ66_002104</name>
</gene>
<dbReference type="HAMAP" id="MF_02095">
    <property type="entry name" value="CysQ"/>
    <property type="match status" value="1"/>
</dbReference>
<dbReference type="Pfam" id="PF00459">
    <property type="entry name" value="Inositol_P"/>
    <property type="match status" value="1"/>
</dbReference>
<comment type="subcellular location">
    <subcellularLocation>
        <location evidence="6">Cell inner membrane</location>
        <topology evidence="6">Peripheral membrane protein</topology>
        <orientation evidence="6">Cytoplasmic side</orientation>
    </subcellularLocation>
</comment>
<dbReference type="GO" id="GO:0008441">
    <property type="term" value="F:3'(2'),5'-bisphosphate nucleotidase activity"/>
    <property type="evidence" value="ECO:0007669"/>
    <property type="project" value="UniProtKB-UniRule"/>
</dbReference>
<reference evidence="8 9" key="1">
    <citation type="submission" date="2020-08" db="EMBL/GenBank/DDBJ databases">
        <title>Genomic Encyclopedia of Type Strains, Phase IV (KMG-IV): sequencing the most valuable type-strain genomes for metagenomic binning, comparative biology and taxonomic classification.</title>
        <authorList>
            <person name="Goeker M."/>
        </authorList>
    </citation>
    <scope>NUCLEOTIDE SEQUENCE [LARGE SCALE GENOMIC DNA]</scope>
    <source>
        <strain evidence="8 9">DSM 21319</strain>
    </source>
</reference>
<dbReference type="CDD" id="cd01638">
    <property type="entry name" value="CysQ"/>
    <property type="match status" value="1"/>
</dbReference>